<dbReference type="Proteomes" id="UP000006911">
    <property type="component" value="Unassembled WGS sequence"/>
</dbReference>
<dbReference type="HOGENOM" id="CLU_2607754_0_0_1"/>
<dbReference type="GeneID" id="9186343"/>
<evidence type="ECO:0000256" key="1">
    <source>
        <dbReference type="SAM" id="MobiDB-lite"/>
    </source>
</evidence>
<accession>D5G560</accession>
<gene>
    <name evidence="2" type="ORF">GSTUM_00000268001</name>
</gene>
<dbReference type="KEGG" id="tml:GSTUM_00000268001"/>
<evidence type="ECO:0000313" key="3">
    <source>
        <dbReference type="Proteomes" id="UP000006911"/>
    </source>
</evidence>
<proteinExistence type="predicted"/>
<feature type="region of interest" description="Disordered" evidence="1">
    <location>
        <begin position="30"/>
        <end position="64"/>
    </location>
</feature>
<organism evidence="2 3">
    <name type="scientific">Tuber melanosporum (strain Mel28)</name>
    <name type="common">Perigord black truffle</name>
    <dbReference type="NCBI Taxonomy" id="656061"/>
    <lineage>
        <taxon>Eukaryota</taxon>
        <taxon>Fungi</taxon>
        <taxon>Dikarya</taxon>
        <taxon>Ascomycota</taxon>
        <taxon>Pezizomycotina</taxon>
        <taxon>Pezizomycetes</taxon>
        <taxon>Pezizales</taxon>
        <taxon>Tuberaceae</taxon>
        <taxon>Tuber</taxon>
    </lineage>
</organism>
<dbReference type="InParanoid" id="D5G560"/>
<dbReference type="RefSeq" id="XP_002835488.1">
    <property type="nucleotide sequence ID" value="XM_002835442.1"/>
</dbReference>
<protein>
    <submittedName>
        <fullName evidence="2">(Perigord truffle) hypothetical protein</fullName>
    </submittedName>
</protein>
<dbReference type="EMBL" id="FN429996">
    <property type="protein sequence ID" value="CAZ79645.1"/>
    <property type="molecule type" value="Genomic_DNA"/>
</dbReference>
<name>D5G560_TUBMM</name>
<sequence>MNMNINWNGKRKGMSDADVVVPAGKRARVSDTAVLEMPNEGTDRSENENKPAPAKGGKGGKGKEKVYVNTDFEFSDIEV</sequence>
<keyword evidence="3" id="KW-1185">Reference proteome</keyword>
<reference evidence="2 3" key="1">
    <citation type="journal article" date="2010" name="Nature">
        <title>Perigord black truffle genome uncovers evolutionary origins and mechanisms of symbiosis.</title>
        <authorList>
            <person name="Martin F."/>
            <person name="Kohler A."/>
            <person name="Murat C."/>
            <person name="Balestrini R."/>
            <person name="Coutinho P.M."/>
            <person name="Jaillon O."/>
            <person name="Montanini B."/>
            <person name="Morin E."/>
            <person name="Noel B."/>
            <person name="Percudani R."/>
            <person name="Porcel B."/>
            <person name="Rubini A."/>
            <person name="Amicucci A."/>
            <person name="Amselem J."/>
            <person name="Anthouard V."/>
            <person name="Arcioni S."/>
            <person name="Artiguenave F."/>
            <person name="Aury J.M."/>
            <person name="Ballario P."/>
            <person name="Bolchi A."/>
            <person name="Brenna A."/>
            <person name="Brun A."/>
            <person name="Buee M."/>
            <person name="Cantarel B."/>
            <person name="Chevalier G."/>
            <person name="Couloux A."/>
            <person name="Da Silva C."/>
            <person name="Denoeud F."/>
            <person name="Duplessis S."/>
            <person name="Ghignone S."/>
            <person name="Hilselberger B."/>
            <person name="Iotti M."/>
            <person name="Marcais B."/>
            <person name="Mello A."/>
            <person name="Miranda M."/>
            <person name="Pacioni G."/>
            <person name="Quesneville H."/>
            <person name="Riccioni C."/>
            <person name="Ruotolo R."/>
            <person name="Splivallo R."/>
            <person name="Stocchi V."/>
            <person name="Tisserant E."/>
            <person name="Viscomi A.R."/>
            <person name="Zambonelli A."/>
            <person name="Zampieri E."/>
            <person name="Henrissat B."/>
            <person name="Lebrun M.H."/>
            <person name="Paolocci F."/>
            <person name="Bonfante P."/>
            <person name="Ottonello S."/>
            <person name="Wincker P."/>
        </authorList>
    </citation>
    <scope>NUCLEOTIDE SEQUENCE [LARGE SCALE GENOMIC DNA]</scope>
    <source>
        <strain evidence="2 3">Mel28</strain>
    </source>
</reference>
<evidence type="ECO:0000313" key="2">
    <source>
        <dbReference type="EMBL" id="CAZ79645.1"/>
    </source>
</evidence>
<dbReference type="AlphaFoldDB" id="D5G560"/>